<evidence type="ECO:0000256" key="1">
    <source>
        <dbReference type="SAM" id="MobiDB-lite"/>
    </source>
</evidence>
<reference evidence="2" key="1">
    <citation type="submission" date="2020-10" db="EMBL/GenBank/DDBJ databases">
        <authorList>
            <person name="Roach M.J.R."/>
        </authorList>
    </citation>
    <scope>NUCLEOTIDE SEQUENCE</scope>
    <source>
        <strain evidence="2">CBS 1945</strain>
    </source>
</reference>
<dbReference type="OrthoDB" id="3984838at2759"/>
<keyword evidence="3" id="KW-1185">Reference proteome</keyword>
<accession>A0A875S7R3</accession>
<sequence length="374" mass="42795">MFLRQLSKKTYIRWNSTKSTGDLGKYSSLRIPSSNPSPFSLRRIEEATRKANELLERNATEEKLVKDKQTSSVHDIRAAQSKFDEVALSDKELRDLPEILAMKKQVEQLKKGERQHQRTPQGHLKQTKSEKTISAYGQKVLNQLQKPAVTNNRYIYDPKLDLVVDKLRAPTQILGMRHKKNSDKETVGKVITGFPVCLVLKTIPSSGTSLRIKEMVDYIEGLNRNYNDGKSGTEINLLDPNDYELVLDYTILSGSNMLKQFLTEDDTSEVDMSFLWHMQGKQEVMLILITETGFRNSSSFLHQFEDRFSKYFELTACILNAPKFPVLSLIRKPDSDLTNRENEIMEDNLYVVASLGLVKVSKKKDGTLILTKRK</sequence>
<evidence type="ECO:0000313" key="3">
    <source>
        <dbReference type="Proteomes" id="UP000662931"/>
    </source>
</evidence>
<name>A0A875S7R3_EENNA</name>
<feature type="region of interest" description="Disordered" evidence="1">
    <location>
        <begin position="111"/>
        <end position="130"/>
    </location>
</feature>
<dbReference type="Proteomes" id="UP000662931">
    <property type="component" value="Chromosome 4"/>
</dbReference>
<protein>
    <submittedName>
        <fullName evidence="2">Uncharacterized protein</fullName>
    </submittedName>
</protein>
<dbReference type="GeneID" id="62197782"/>
<dbReference type="RefSeq" id="XP_038780553.1">
    <property type="nucleotide sequence ID" value="XM_038924625.1"/>
</dbReference>
<proteinExistence type="predicted"/>
<dbReference type="KEGG" id="bnn:FOA43_004382"/>
<dbReference type="AlphaFoldDB" id="A0A875S7R3"/>
<evidence type="ECO:0000313" key="2">
    <source>
        <dbReference type="EMBL" id="QPG76988.1"/>
    </source>
</evidence>
<gene>
    <name evidence="2" type="ORF">FOA43_004382</name>
</gene>
<organism evidence="2 3">
    <name type="scientific">Eeniella nana</name>
    <name type="common">Yeast</name>
    <name type="synonym">Brettanomyces nanus</name>
    <dbReference type="NCBI Taxonomy" id="13502"/>
    <lineage>
        <taxon>Eukaryota</taxon>
        <taxon>Fungi</taxon>
        <taxon>Dikarya</taxon>
        <taxon>Ascomycota</taxon>
        <taxon>Saccharomycotina</taxon>
        <taxon>Pichiomycetes</taxon>
        <taxon>Pichiales</taxon>
        <taxon>Pichiaceae</taxon>
        <taxon>Brettanomyces</taxon>
    </lineage>
</organism>
<dbReference type="EMBL" id="CP064815">
    <property type="protein sequence ID" value="QPG76988.1"/>
    <property type="molecule type" value="Genomic_DNA"/>
</dbReference>